<accession>A0A0E3SCM4</accession>
<dbReference type="EMBL" id="CP009516">
    <property type="protein sequence ID" value="AKB78641.1"/>
    <property type="molecule type" value="Genomic_DNA"/>
</dbReference>
<dbReference type="OrthoDB" id="129553at2157"/>
<organism evidence="1 2">
    <name type="scientific">Methanosarcina horonobensis HB-1 = JCM 15518</name>
    <dbReference type="NCBI Taxonomy" id="1434110"/>
    <lineage>
        <taxon>Archaea</taxon>
        <taxon>Methanobacteriati</taxon>
        <taxon>Methanobacteriota</taxon>
        <taxon>Stenosarchaea group</taxon>
        <taxon>Methanomicrobia</taxon>
        <taxon>Methanosarcinales</taxon>
        <taxon>Methanosarcinaceae</taxon>
        <taxon>Methanosarcina</taxon>
    </lineage>
</organism>
<proteinExistence type="predicted"/>
<gene>
    <name evidence="1" type="ORF">MSHOH_2158</name>
</gene>
<name>A0A0E3SCM4_9EURY</name>
<dbReference type="Proteomes" id="UP000033101">
    <property type="component" value="Chromosome"/>
</dbReference>
<dbReference type="HOGENOM" id="CLU_1870744_0_0_2"/>
<dbReference type="STRING" id="1434110.MSHOH_2158"/>
<protein>
    <submittedName>
        <fullName evidence="1">Uncharacterized protein</fullName>
    </submittedName>
</protein>
<dbReference type="RefSeq" id="WP_048139772.1">
    <property type="nucleotide sequence ID" value="NZ_CP009516.1"/>
</dbReference>
<keyword evidence="2" id="KW-1185">Reference proteome</keyword>
<sequence length="136" mass="15626">MGFYDNNQYQQAGFKAMERYDITLRVIECIDLMGDLFTTLRFGGINQDSKLVYESFINAFFKVFHITASMLTDKDIELITSIESAFTCDLSISPENASKFLKLYEDYLFAMKKAGIYDPMVIKKYLNPGDAWTDSV</sequence>
<dbReference type="GeneID" id="24831405"/>
<evidence type="ECO:0000313" key="1">
    <source>
        <dbReference type="EMBL" id="AKB78641.1"/>
    </source>
</evidence>
<reference evidence="1 2" key="1">
    <citation type="submission" date="2014-07" db="EMBL/GenBank/DDBJ databases">
        <title>Methanogenic archaea and the global carbon cycle.</title>
        <authorList>
            <person name="Henriksen J.R."/>
            <person name="Luke J."/>
            <person name="Reinhart S."/>
            <person name="Benedict M.N."/>
            <person name="Youngblut N.D."/>
            <person name="Metcalf M.E."/>
            <person name="Whitaker R.J."/>
            <person name="Metcalf W.W."/>
        </authorList>
    </citation>
    <scope>NUCLEOTIDE SEQUENCE [LARGE SCALE GENOMIC DNA]</scope>
    <source>
        <strain evidence="1 2">HB-1</strain>
    </source>
</reference>
<dbReference type="AlphaFoldDB" id="A0A0E3SCM4"/>
<dbReference type="KEGG" id="mhor:MSHOH_2158"/>
<evidence type="ECO:0000313" key="2">
    <source>
        <dbReference type="Proteomes" id="UP000033101"/>
    </source>
</evidence>
<dbReference type="PATRIC" id="fig|1434110.4.peg.2749"/>